<keyword evidence="5" id="KW-0786">Thiamine pyrophosphate</keyword>
<dbReference type="Gene3D" id="3.40.50.12470">
    <property type="match status" value="1"/>
</dbReference>
<evidence type="ECO:0000256" key="4">
    <source>
        <dbReference type="ARBA" id="ARBA00023002"/>
    </source>
</evidence>
<evidence type="ECO:0000256" key="3">
    <source>
        <dbReference type="ARBA" id="ARBA00022946"/>
    </source>
</evidence>
<dbReference type="InterPro" id="IPR005475">
    <property type="entry name" value="Transketolase-like_Pyr-bd"/>
</dbReference>
<dbReference type="InterPro" id="IPR029061">
    <property type="entry name" value="THDP-binding"/>
</dbReference>
<dbReference type="CDD" id="cd02016">
    <property type="entry name" value="TPP_E1_OGDC_like"/>
    <property type="match status" value="1"/>
</dbReference>
<organism evidence="7 9">
    <name type="scientific">Orchesella dallaii</name>
    <dbReference type="NCBI Taxonomy" id="48710"/>
    <lineage>
        <taxon>Eukaryota</taxon>
        <taxon>Metazoa</taxon>
        <taxon>Ecdysozoa</taxon>
        <taxon>Arthropoda</taxon>
        <taxon>Hexapoda</taxon>
        <taxon>Collembola</taxon>
        <taxon>Entomobryomorpha</taxon>
        <taxon>Entomobryoidea</taxon>
        <taxon>Orchesellidae</taxon>
        <taxon>Orchesellinae</taxon>
        <taxon>Orchesella</taxon>
    </lineage>
</organism>
<dbReference type="NCBIfam" id="TIGR00239">
    <property type="entry name" value="2oxo_dh_E1"/>
    <property type="match status" value="1"/>
</dbReference>
<keyword evidence="3" id="KW-0809">Transit peptide</keyword>
<evidence type="ECO:0000256" key="2">
    <source>
        <dbReference type="ARBA" id="ARBA00006936"/>
    </source>
</evidence>
<sequence>MSQILKPTQRMRVKFNSRTQILKRCYNSGNGVYGHRPALPKPYQVTDVSAVDQSRCAAPNFVRLLESYRKHGHRIARINPLHLQAETDRIEVPELIASRYNLNEEESIRGQGVAYWKQFQGSSQVPVSQGLDLLRQTYANHSGFEFMHIENEAEREWFAEQVESSFLNEISSEYKTQLALEMAKCQNFDHFLANKFPTHKRYGGEGCESMIGFFLETLRSSNESGVDHLVIGMPHRGRLNLMTGLFQFPPCRMFQKMKGLSELPPDALASGDVLSHLYTSVDLKVNESNVHVSLLPNPSHLEAVNPMAAGKVRAKLKHLKCYDYAQTEEQSNPRILCVQVHGDAAIAGQGINQETLGFAYVPHFRVGGSIHLIVNNQLGFTTPQERGRSSTYASDIAKTICAPVIHVNADFPEDVVKATRIALAYRQKFHRDVFIDLICFRRWGHNEVDDPTFTNPMIYKLIHERKSIPDQYCGQLVDQGLLSPTQLKETVESHTSLLTTELEKADSFVPPHFYLGKQWTGIQQSGHVITEWDTGIDINLLKYIGAKSVNFPNSFNIHKHLAKTFVNARLNRITAGESLDWASAEALAIGSLLYQGYDVRLSGEDVGRGTFSQRHAMLVDQTSGEMLIPLNSLVDNQDGKLEIAHSTLSEEAVLAFEYGFSIENPNNLVIWEAQFGDFFNGAQIIIDTMITSGETKWMLNSGIVMLLPHGMDGTGPEHSSCRLERFLQGTDSNEEGRVDGDYNNMQVVNPTTPAQYFHLLRRQLIRNFRKPLIVVAPKTLLRLSAATSSLLDMSGGTSFQPVLADPLANPKLVKKLIFVSGKHYYTLHDKRVELKLDDVAIIRVESLCPFPVPELQNILKTYKNATEISWSQEEHQNMGAWTFIKPRFENFLGKQIKYKGRGPLAAPAVGIGRVHRAEVEQILNITFS</sequence>
<evidence type="ECO:0000313" key="8">
    <source>
        <dbReference type="EMBL" id="CAL8111996.1"/>
    </source>
</evidence>
<dbReference type="SMART" id="SM00861">
    <property type="entry name" value="Transket_pyr"/>
    <property type="match status" value="1"/>
</dbReference>
<dbReference type="Gene3D" id="3.40.50.970">
    <property type="match status" value="1"/>
</dbReference>
<dbReference type="InterPro" id="IPR001017">
    <property type="entry name" value="DH_E1"/>
</dbReference>
<evidence type="ECO:0000313" key="7">
    <source>
        <dbReference type="EMBL" id="CAL8099803.1"/>
    </source>
</evidence>
<dbReference type="Gene3D" id="1.10.287.1150">
    <property type="entry name" value="TPP helical domain"/>
    <property type="match status" value="1"/>
</dbReference>
<dbReference type="NCBIfam" id="NF006914">
    <property type="entry name" value="PRK09404.1"/>
    <property type="match status" value="1"/>
</dbReference>
<dbReference type="Pfam" id="PF00676">
    <property type="entry name" value="E1_dh"/>
    <property type="match status" value="1"/>
</dbReference>
<dbReference type="Gene3D" id="3.40.50.11610">
    <property type="entry name" value="Multifunctional 2-oxoglutarate metabolism enzyme, C-terminal domain"/>
    <property type="match status" value="1"/>
</dbReference>
<comment type="cofactor">
    <cofactor evidence="1">
        <name>thiamine diphosphate</name>
        <dbReference type="ChEBI" id="CHEBI:58937"/>
    </cofactor>
</comment>
<keyword evidence="4" id="KW-0560">Oxidoreductase</keyword>
<dbReference type="EMBL" id="CAXLJM020000046">
    <property type="protein sequence ID" value="CAL8111996.1"/>
    <property type="molecule type" value="Genomic_DNA"/>
</dbReference>
<dbReference type="SUPFAM" id="SSF52518">
    <property type="entry name" value="Thiamin diphosphate-binding fold (THDP-binding)"/>
    <property type="match status" value="2"/>
</dbReference>
<dbReference type="Pfam" id="PF16870">
    <property type="entry name" value="OxoGdeHyase_C"/>
    <property type="match status" value="1"/>
</dbReference>
<gene>
    <name evidence="7" type="ORF">ODALV1_LOCUS10348</name>
    <name evidence="8" type="ORF">ODALV1_LOCUS15450</name>
</gene>
<reference evidence="7 9" key="1">
    <citation type="submission" date="2024-08" db="EMBL/GenBank/DDBJ databases">
        <authorList>
            <person name="Cucini C."/>
            <person name="Frati F."/>
        </authorList>
    </citation>
    <scope>NUCLEOTIDE SEQUENCE [LARGE SCALE GENOMIC DNA]</scope>
</reference>
<dbReference type="Pfam" id="PF02779">
    <property type="entry name" value="Transket_pyr"/>
    <property type="match status" value="1"/>
</dbReference>
<evidence type="ECO:0000256" key="5">
    <source>
        <dbReference type="ARBA" id="ARBA00023052"/>
    </source>
</evidence>
<dbReference type="InterPro" id="IPR042179">
    <property type="entry name" value="KGD_C_sf"/>
</dbReference>
<keyword evidence="9" id="KW-1185">Reference proteome</keyword>
<feature type="domain" description="Transketolase-like pyrimidine-binding" evidence="6">
    <location>
        <begin position="579"/>
        <end position="783"/>
    </location>
</feature>
<dbReference type="Proteomes" id="UP001642540">
    <property type="component" value="Unassembled WGS sequence"/>
</dbReference>
<dbReference type="PIRSF" id="PIRSF000157">
    <property type="entry name" value="Oxoglu_dh_E1"/>
    <property type="match status" value="1"/>
</dbReference>
<accession>A0ABP1QG79</accession>
<dbReference type="InterPro" id="IPR031717">
    <property type="entry name" value="ODO-1/KGD_C"/>
</dbReference>
<dbReference type="EMBL" id="CAXLJM020000032">
    <property type="protein sequence ID" value="CAL8099803.1"/>
    <property type="molecule type" value="Genomic_DNA"/>
</dbReference>
<dbReference type="InterPro" id="IPR011603">
    <property type="entry name" value="2oxoglutarate_DH_E1"/>
</dbReference>
<evidence type="ECO:0000313" key="9">
    <source>
        <dbReference type="Proteomes" id="UP001642540"/>
    </source>
</evidence>
<evidence type="ECO:0000259" key="6">
    <source>
        <dbReference type="SMART" id="SM00861"/>
    </source>
</evidence>
<protein>
    <recommendedName>
        <fullName evidence="6">Transketolase-like pyrimidine-binding domain-containing protein</fullName>
    </recommendedName>
</protein>
<comment type="caution">
    <text evidence="7">The sequence shown here is derived from an EMBL/GenBank/DDBJ whole genome shotgun (WGS) entry which is preliminary data.</text>
</comment>
<proteinExistence type="inferred from homology"/>
<comment type="similarity">
    <text evidence="2">Belongs to the alpha-ketoglutarate dehydrogenase family.</text>
</comment>
<dbReference type="PANTHER" id="PTHR23152:SF4">
    <property type="entry name" value="2-OXOADIPATE DEHYDROGENASE COMPLEX COMPONENT E1"/>
    <property type="match status" value="1"/>
</dbReference>
<dbReference type="PANTHER" id="PTHR23152">
    <property type="entry name" value="2-OXOGLUTARATE DEHYDROGENASE"/>
    <property type="match status" value="1"/>
</dbReference>
<name>A0ABP1QG79_9HEXA</name>
<evidence type="ECO:0000256" key="1">
    <source>
        <dbReference type="ARBA" id="ARBA00001964"/>
    </source>
</evidence>